<reference evidence="2 3" key="1">
    <citation type="journal article" date="2006" name="Science">
        <title>Phytophthora genome sequences uncover evolutionary origins and mechanisms of pathogenesis.</title>
        <authorList>
            <person name="Tyler B.M."/>
            <person name="Tripathy S."/>
            <person name="Zhang X."/>
            <person name="Dehal P."/>
            <person name="Jiang R.H."/>
            <person name="Aerts A."/>
            <person name="Arredondo F.D."/>
            <person name="Baxter L."/>
            <person name="Bensasson D."/>
            <person name="Beynon J.L."/>
            <person name="Chapman J."/>
            <person name="Damasceno C.M."/>
            <person name="Dorrance A.E."/>
            <person name="Dou D."/>
            <person name="Dickerman A.W."/>
            <person name="Dubchak I.L."/>
            <person name="Garbelotto M."/>
            <person name="Gijzen M."/>
            <person name="Gordon S.G."/>
            <person name="Govers F."/>
            <person name="Grunwald N.J."/>
            <person name="Huang W."/>
            <person name="Ivors K.L."/>
            <person name="Jones R.W."/>
            <person name="Kamoun S."/>
            <person name="Krampis K."/>
            <person name="Lamour K.H."/>
            <person name="Lee M.K."/>
            <person name="McDonald W.H."/>
            <person name="Medina M."/>
            <person name="Meijer H.J."/>
            <person name="Nordberg E.K."/>
            <person name="Maclean D.J."/>
            <person name="Ospina-Giraldo M.D."/>
            <person name="Morris P.F."/>
            <person name="Phuntumart V."/>
            <person name="Putnam N.H."/>
            <person name="Rash S."/>
            <person name="Rose J.K."/>
            <person name="Sakihama Y."/>
            <person name="Salamov A.A."/>
            <person name="Savidor A."/>
            <person name="Scheuring C.F."/>
            <person name="Smith B.M."/>
            <person name="Sobral B.W."/>
            <person name="Terry A."/>
            <person name="Torto-Alalibo T.A."/>
            <person name="Win J."/>
            <person name="Xu Z."/>
            <person name="Zhang H."/>
            <person name="Grigoriev I.V."/>
            <person name="Rokhsar D.S."/>
            <person name="Boore J.L."/>
        </authorList>
    </citation>
    <scope>NUCLEOTIDE SEQUENCE [LARGE SCALE GENOMIC DNA]</scope>
    <source>
        <strain evidence="2 3">P6497</strain>
    </source>
</reference>
<feature type="compositionally biased region" description="Low complexity" evidence="1">
    <location>
        <begin position="58"/>
        <end position="92"/>
    </location>
</feature>
<dbReference type="Proteomes" id="UP000002640">
    <property type="component" value="Unassembled WGS sequence"/>
</dbReference>
<dbReference type="RefSeq" id="XP_009528662.1">
    <property type="nucleotide sequence ID" value="XM_009530367.1"/>
</dbReference>
<feature type="region of interest" description="Disordered" evidence="1">
    <location>
        <begin position="56"/>
        <end position="92"/>
    </location>
</feature>
<evidence type="ECO:0000256" key="1">
    <source>
        <dbReference type="SAM" id="MobiDB-lite"/>
    </source>
</evidence>
<name>G4ZKZ5_PHYSP</name>
<dbReference type="InParanoid" id="G4ZKZ5"/>
<sequence length="92" mass="10025">MLFSWSPKPFTSEFSSYNAKHNNASDRLPPLLVALIGCYSNLVQADHAIGMAMTCSQRTPNNNPTTNRSPRTSALATMETTKTTTDATDAED</sequence>
<dbReference type="EMBL" id="JH159155">
    <property type="protein sequence ID" value="EGZ14913.1"/>
    <property type="molecule type" value="Genomic_DNA"/>
</dbReference>
<dbReference type="AlphaFoldDB" id="G4ZKZ5"/>
<organism evidence="2 3">
    <name type="scientific">Phytophthora sojae (strain P6497)</name>
    <name type="common">Soybean stem and root rot agent</name>
    <name type="synonym">Phytophthora megasperma f. sp. glycines</name>
    <dbReference type="NCBI Taxonomy" id="1094619"/>
    <lineage>
        <taxon>Eukaryota</taxon>
        <taxon>Sar</taxon>
        <taxon>Stramenopiles</taxon>
        <taxon>Oomycota</taxon>
        <taxon>Peronosporomycetes</taxon>
        <taxon>Peronosporales</taxon>
        <taxon>Peronosporaceae</taxon>
        <taxon>Phytophthora</taxon>
    </lineage>
</organism>
<evidence type="ECO:0000313" key="3">
    <source>
        <dbReference type="Proteomes" id="UP000002640"/>
    </source>
</evidence>
<accession>G4ZKZ5</accession>
<keyword evidence="3" id="KW-1185">Reference proteome</keyword>
<dbReference type="GeneID" id="20639657"/>
<gene>
    <name evidence="2" type="ORF">PHYSODRAFT_265376</name>
</gene>
<proteinExistence type="predicted"/>
<feature type="non-terminal residue" evidence="2">
    <location>
        <position position="92"/>
    </location>
</feature>
<dbReference type="KEGG" id="psoj:PHYSODRAFT_265376"/>
<evidence type="ECO:0000313" key="2">
    <source>
        <dbReference type="EMBL" id="EGZ14913.1"/>
    </source>
</evidence>
<protein>
    <submittedName>
        <fullName evidence="2">Uncharacterized protein</fullName>
    </submittedName>
</protein>